<evidence type="ECO:0000256" key="1">
    <source>
        <dbReference type="ARBA" id="ARBA00022490"/>
    </source>
</evidence>
<evidence type="ECO:0000256" key="6">
    <source>
        <dbReference type="HAMAP-Rule" id="MF_01926"/>
    </source>
</evidence>
<comment type="subcellular location">
    <subcellularLocation>
        <location evidence="6">Cytoplasm</location>
    </subcellularLocation>
</comment>
<comment type="similarity">
    <text evidence="6">Belongs to the PurS family.</text>
</comment>
<dbReference type="GO" id="GO:0005737">
    <property type="term" value="C:cytoplasm"/>
    <property type="evidence" value="ECO:0007669"/>
    <property type="project" value="UniProtKB-SubCell"/>
</dbReference>
<keyword evidence="8" id="KW-1185">Reference proteome</keyword>
<dbReference type="Gene3D" id="3.30.1280.10">
    <property type="entry name" value="Phosphoribosylformylglycinamidine synthase subunit PurS"/>
    <property type="match status" value="1"/>
</dbReference>
<keyword evidence="4 6" id="KW-0658">Purine biosynthesis</keyword>
<keyword evidence="2 6" id="KW-0436">Ligase</keyword>
<evidence type="ECO:0000256" key="5">
    <source>
        <dbReference type="ARBA" id="ARBA00022840"/>
    </source>
</evidence>
<name>A0A1Z5HSB3_9FIRM</name>
<dbReference type="UniPathway" id="UPA00074">
    <property type="reaction ID" value="UER00128"/>
</dbReference>
<keyword evidence="3 6" id="KW-0547">Nucleotide-binding</keyword>
<organism evidence="7 8">
    <name type="scientific">Calderihabitans maritimus</name>
    <dbReference type="NCBI Taxonomy" id="1246530"/>
    <lineage>
        <taxon>Bacteria</taxon>
        <taxon>Bacillati</taxon>
        <taxon>Bacillota</taxon>
        <taxon>Clostridia</taxon>
        <taxon>Neomoorellales</taxon>
        <taxon>Calderihabitantaceae</taxon>
        <taxon>Calderihabitans</taxon>
    </lineage>
</organism>
<dbReference type="Pfam" id="PF02700">
    <property type="entry name" value="PurS"/>
    <property type="match status" value="1"/>
</dbReference>
<dbReference type="RefSeq" id="WP_088553582.1">
    <property type="nucleotide sequence ID" value="NZ_BDGJ01000060.1"/>
</dbReference>
<evidence type="ECO:0000256" key="2">
    <source>
        <dbReference type="ARBA" id="ARBA00022598"/>
    </source>
</evidence>
<dbReference type="SUPFAM" id="SSF82697">
    <property type="entry name" value="PurS-like"/>
    <property type="match status" value="1"/>
</dbReference>
<keyword evidence="5 6" id="KW-0067">ATP-binding</keyword>
<dbReference type="AlphaFoldDB" id="A0A1Z5HSB3"/>
<dbReference type="InterPro" id="IPR003850">
    <property type="entry name" value="PurS"/>
</dbReference>
<protein>
    <recommendedName>
        <fullName evidence="6">Phosphoribosylformylglycinamidine synthase subunit PurS</fullName>
        <shortName evidence="6">FGAM synthase</shortName>
        <ecNumber evidence="6">6.3.5.3</ecNumber>
    </recommendedName>
    <alternativeName>
        <fullName evidence="6">Formylglycinamide ribonucleotide amidotransferase subunit III</fullName>
        <shortName evidence="6">FGAR amidotransferase III</shortName>
        <shortName evidence="6">FGAR-AT III</shortName>
    </alternativeName>
    <alternativeName>
        <fullName evidence="6">Phosphoribosylformylglycinamidine synthase subunit III</fullName>
    </alternativeName>
</protein>
<dbReference type="PANTHER" id="PTHR34696">
    <property type="entry name" value="PHOSPHORIBOSYLFORMYLGLYCINAMIDINE SYNTHASE SUBUNIT PURS"/>
    <property type="match status" value="1"/>
</dbReference>
<comment type="subunit">
    <text evidence="6">Part of the FGAM synthase complex composed of 1 PurL, 1 PurQ and 2 PurS subunits.</text>
</comment>
<dbReference type="NCBIfam" id="TIGR00302">
    <property type="entry name" value="phosphoribosylformylglycinamidine synthase subunit PurS"/>
    <property type="match status" value="1"/>
</dbReference>
<dbReference type="InterPro" id="IPR036604">
    <property type="entry name" value="PurS-like_sf"/>
</dbReference>
<dbReference type="EMBL" id="BDGJ01000060">
    <property type="protein sequence ID" value="GAW92170.1"/>
    <property type="molecule type" value="Genomic_DNA"/>
</dbReference>
<comment type="pathway">
    <text evidence="6">Purine metabolism; IMP biosynthesis via de novo pathway; 5-amino-1-(5-phospho-D-ribosyl)imidazole from N(2)-formyl-N(1)-(5-phospho-D-ribosyl)glycinamide: step 1/2.</text>
</comment>
<dbReference type="HAMAP" id="MF_01926">
    <property type="entry name" value="PurS"/>
    <property type="match status" value="1"/>
</dbReference>
<comment type="caution">
    <text evidence="7">The sequence shown here is derived from an EMBL/GenBank/DDBJ whole genome shotgun (WGS) entry which is preliminary data.</text>
</comment>
<proteinExistence type="inferred from homology"/>
<comment type="catalytic activity">
    <reaction evidence="6">
        <text>N(2)-formyl-N(1)-(5-phospho-beta-D-ribosyl)glycinamide + L-glutamine + ATP + H2O = 2-formamido-N(1)-(5-O-phospho-beta-D-ribosyl)acetamidine + L-glutamate + ADP + phosphate + H(+)</text>
        <dbReference type="Rhea" id="RHEA:17129"/>
        <dbReference type="ChEBI" id="CHEBI:15377"/>
        <dbReference type="ChEBI" id="CHEBI:15378"/>
        <dbReference type="ChEBI" id="CHEBI:29985"/>
        <dbReference type="ChEBI" id="CHEBI:30616"/>
        <dbReference type="ChEBI" id="CHEBI:43474"/>
        <dbReference type="ChEBI" id="CHEBI:58359"/>
        <dbReference type="ChEBI" id="CHEBI:147286"/>
        <dbReference type="ChEBI" id="CHEBI:147287"/>
        <dbReference type="ChEBI" id="CHEBI:456216"/>
        <dbReference type="EC" id="6.3.5.3"/>
    </reaction>
</comment>
<reference evidence="8" key="1">
    <citation type="journal article" date="2017" name="Appl. Environ. Microbiol.">
        <title>Genomic analysis of Calderihabitans maritimus KKC1, a thermophilic hydrogenogenic carboxydotrophic bacterium isolated from marine sediment.</title>
        <authorList>
            <person name="Omae K."/>
            <person name="Yoneda Y."/>
            <person name="Fukuyama Y."/>
            <person name="Yoshida T."/>
            <person name="Sako Y."/>
        </authorList>
    </citation>
    <scope>NUCLEOTIDE SEQUENCE [LARGE SCALE GENOMIC DNA]</scope>
    <source>
        <strain evidence="8">KKC1</strain>
    </source>
</reference>
<accession>A0A1Z5HSB3</accession>
<evidence type="ECO:0000256" key="4">
    <source>
        <dbReference type="ARBA" id="ARBA00022755"/>
    </source>
</evidence>
<dbReference type="EC" id="6.3.5.3" evidence="6"/>
<evidence type="ECO:0000256" key="3">
    <source>
        <dbReference type="ARBA" id="ARBA00022741"/>
    </source>
</evidence>
<dbReference type="PANTHER" id="PTHR34696:SF1">
    <property type="entry name" value="PHOSPHORIBOSYLFORMYLGLYCINAMIDINE SYNTHASE SUBUNIT PURS"/>
    <property type="match status" value="1"/>
</dbReference>
<sequence length="82" mass="9329">MFYGKIYVTLKKGVLDPQGSTVQRSLHALGYSNVAEVRIGKFMEVKLDSSSREEAARQLDEMCRRLLANPVIEDYTFEVTEV</sequence>
<comment type="function">
    <text evidence="6">Part of the phosphoribosylformylglycinamidine synthase complex involved in the purines biosynthetic pathway. Catalyzes the ATP-dependent conversion of formylglycinamide ribonucleotide (FGAR) and glutamine to yield formylglycinamidine ribonucleotide (FGAM) and glutamate. The FGAM synthase complex is composed of three subunits. PurQ produces an ammonia molecule by converting glutamine to glutamate. PurL transfers the ammonia molecule to FGAR to form FGAM in an ATP-dependent manner. PurS interacts with PurQ and PurL and is thought to assist in the transfer of the ammonia molecule from PurQ to PurL.</text>
</comment>
<dbReference type="GO" id="GO:0006189">
    <property type="term" value="P:'de novo' IMP biosynthetic process"/>
    <property type="evidence" value="ECO:0007669"/>
    <property type="project" value="UniProtKB-UniRule"/>
</dbReference>
<dbReference type="Proteomes" id="UP000197032">
    <property type="component" value="Unassembled WGS sequence"/>
</dbReference>
<evidence type="ECO:0000313" key="7">
    <source>
        <dbReference type="EMBL" id="GAW92170.1"/>
    </source>
</evidence>
<evidence type="ECO:0000313" key="8">
    <source>
        <dbReference type="Proteomes" id="UP000197032"/>
    </source>
</evidence>
<dbReference type="NCBIfam" id="NF004630">
    <property type="entry name" value="PRK05974.1"/>
    <property type="match status" value="1"/>
</dbReference>
<keyword evidence="1 6" id="KW-0963">Cytoplasm</keyword>
<dbReference type="GO" id="GO:0004642">
    <property type="term" value="F:phosphoribosylformylglycinamidine synthase activity"/>
    <property type="evidence" value="ECO:0007669"/>
    <property type="project" value="UniProtKB-UniRule"/>
</dbReference>
<dbReference type="OrthoDB" id="9799101at2"/>
<gene>
    <name evidence="6" type="primary">purS</name>
    <name evidence="7" type="ORF">KKC1_13290</name>
</gene>
<dbReference type="GO" id="GO:0005524">
    <property type="term" value="F:ATP binding"/>
    <property type="evidence" value="ECO:0007669"/>
    <property type="project" value="UniProtKB-UniRule"/>
</dbReference>